<sequence length="121" mass="13716">MSLSFAILICAALIMLHVDLNIQNHTLNAPGVIDRSIWFGDTILVVLIIDFYLSRKAKLGKQVLAFEVSAVCQYHVVSTAFCFFYGRRQESRCKTLSLNLRGNSKHHNTLLVWDISIEFGE</sequence>
<feature type="transmembrane region" description="Helical" evidence="1">
    <location>
        <begin position="36"/>
        <end position="53"/>
    </location>
</feature>
<evidence type="ECO:0000313" key="2">
    <source>
        <dbReference type="EMBL" id="ABT14313.1"/>
    </source>
</evidence>
<name>A7IVD9_PBCVM</name>
<dbReference type="Proteomes" id="UP000246715">
    <property type="component" value="Segment"/>
</dbReference>
<reference evidence="2 3" key="1">
    <citation type="journal article" date="2007" name="Virology">
        <title>Sequence and annotation of the 314-kb MT325 and the 321-kb FR483 viruses that infect Chlorella Pbi.</title>
        <authorList>
            <person name="Fitzgerald L.A."/>
            <person name="Graves M.V."/>
            <person name="Li X."/>
            <person name="Feldblyum T."/>
            <person name="Hartigan J."/>
            <person name="Van Etten J.L."/>
        </authorList>
    </citation>
    <scope>NUCLEOTIDE SEQUENCE [LARGE SCALE GENOMIC DNA]</scope>
    <source>
        <strain evidence="2 3">MT325</strain>
    </source>
</reference>
<dbReference type="EMBL" id="DQ491001">
    <property type="protein sequence ID" value="ABT14313.1"/>
    <property type="molecule type" value="Genomic_DNA"/>
</dbReference>
<evidence type="ECO:0000256" key="1">
    <source>
        <dbReference type="SAM" id="Phobius"/>
    </source>
</evidence>
<feature type="transmembrane region" description="Helical" evidence="1">
    <location>
        <begin position="65"/>
        <end position="86"/>
    </location>
</feature>
<keyword evidence="1" id="KW-0472">Membrane</keyword>
<keyword evidence="1" id="KW-1133">Transmembrane helix</keyword>
<gene>
    <name evidence="2" type="primary">m759L</name>
    <name evidence="2" type="ORF">MT325_m759L</name>
</gene>
<keyword evidence="1" id="KW-0812">Transmembrane</keyword>
<evidence type="ECO:0000313" key="3">
    <source>
        <dbReference type="Proteomes" id="UP000246715"/>
    </source>
</evidence>
<accession>A7IVD9</accession>
<organismHost>
    <name type="scientific">Paramecium bursaria</name>
    <dbReference type="NCBI Taxonomy" id="74790"/>
</organismHost>
<proteinExistence type="predicted"/>
<organism evidence="2 3">
    <name type="scientific">Paramecium bursaria Chlorella virus MT325</name>
    <name type="common">PBCV-MT325</name>
    <dbReference type="NCBI Taxonomy" id="346932"/>
    <lineage>
        <taxon>Viruses</taxon>
        <taxon>Varidnaviria</taxon>
        <taxon>Bamfordvirae</taxon>
        <taxon>Nucleocytoviricota</taxon>
        <taxon>Megaviricetes</taxon>
        <taxon>Algavirales</taxon>
        <taxon>Phycodnaviridae</taxon>
        <taxon>Chlorovirus</taxon>
        <taxon>Chlorovirus conductrix</taxon>
        <taxon>Paramecium bursaria Chlorella virus A1</taxon>
    </lineage>
</organism>
<protein>
    <submittedName>
        <fullName evidence="2">Uncharacterized protein m759L</fullName>
    </submittedName>
</protein>